<feature type="transmembrane region" description="Helical" evidence="3">
    <location>
        <begin position="833"/>
        <end position="863"/>
    </location>
</feature>
<dbReference type="Pfam" id="PF07699">
    <property type="entry name" value="Ephrin_rec_like"/>
    <property type="match status" value="1"/>
</dbReference>
<feature type="signal peptide" evidence="4">
    <location>
        <begin position="1"/>
        <end position="18"/>
    </location>
</feature>
<dbReference type="SUPFAM" id="SSF52200">
    <property type="entry name" value="Toll/Interleukin receptor TIR domain"/>
    <property type="match status" value="1"/>
</dbReference>
<feature type="transmembrane region" description="Helical" evidence="3">
    <location>
        <begin position="679"/>
        <end position="701"/>
    </location>
</feature>
<evidence type="ECO:0000256" key="1">
    <source>
        <dbReference type="ARBA" id="ARBA00022729"/>
    </source>
</evidence>
<dbReference type="Proteomes" id="UP000601435">
    <property type="component" value="Unassembled WGS sequence"/>
</dbReference>
<keyword evidence="3" id="KW-0812">Transmembrane</keyword>
<dbReference type="InterPro" id="IPR050811">
    <property type="entry name" value="Phosphate_ABC_transporter"/>
</dbReference>
<dbReference type="InterPro" id="IPR024370">
    <property type="entry name" value="PBP_domain"/>
</dbReference>
<dbReference type="Gene3D" id="3.40.50.10140">
    <property type="entry name" value="Toll/interleukin-1 receptor homology (TIR) domain"/>
    <property type="match status" value="1"/>
</dbReference>
<feature type="transmembrane region" description="Helical" evidence="3">
    <location>
        <begin position="648"/>
        <end position="667"/>
    </location>
</feature>
<keyword evidence="1 4" id="KW-0732">Signal</keyword>
<keyword evidence="8" id="KW-1185">Reference proteome</keyword>
<keyword evidence="3" id="KW-1133">Transmembrane helix</keyword>
<feature type="compositionally biased region" description="Basic and acidic residues" evidence="2">
    <location>
        <begin position="1411"/>
        <end position="1426"/>
    </location>
</feature>
<dbReference type="Gene3D" id="3.40.190.10">
    <property type="entry name" value="Periplasmic binding protein-like II"/>
    <property type="match status" value="2"/>
</dbReference>
<feature type="transmembrane region" description="Helical" evidence="3">
    <location>
        <begin position="966"/>
        <end position="990"/>
    </location>
</feature>
<dbReference type="OrthoDB" id="439917at2759"/>
<dbReference type="PANTHER" id="PTHR30570:SF1">
    <property type="entry name" value="PHOSPHATE-BINDING PROTEIN PSTS"/>
    <property type="match status" value="1"/>
</dbReference>
<dbReference type="InterPro" id="IPR035897">
    <property type="entry name" value="Toll_tir_struct_dom_sf"/>
</dbReference>
<feature type="transmembrane region" description="Helical" evidence="3">
    <location>
        <begin position="746"/>
        <end position="767"/>
    </location>
</feature>
<feature type="transmembrane region" description="Helical" evidence="3">
    <location>
        <begin position="779"/>
        <end position="798"/>
    </location>
</feature>
<protein>
    <submittedName>
        <fullName evidence="7">Ephb4a protein</fullName>
    </submittedName>
</protein>
<evidence type="ECO:0000313" key="7">
    <source>
        <dbReference type="EMBL" id="CAE7664365.1"/>
    </source>
</evidence>
<evidence type="ECO:0000313" key="8">
    <source>
        <dbReference type="Proteomes" id="UP000601435"/>
    </source>
</evidence>
<feature type="transmembrane region" description="Helical" evidence="3">
    <location>
        <begin position="937"/>
        <end position="960"/>
    </location>
</feature>
<feature type="chain" id="PRO_5033052836" evidence="4">
    <location>
        <begin position="19"/>
        <end position="1426"/>
    </location>
</feature>
<evidence type="ECO:0000256" key="4">
    <source>
        <dbReference type="SAM" id="SignalP"/>
    </source>
</evidence>
<feature type="transmembrane region" description="Helical" evidence="3">
    <location>
        <begin position="810"/>
        <end position="827"/>
    </location>
</feature>
<evidence type="ECO:0000259" key="5">
    <source>
        <dbReference type="Pfam" id="PF07699"/>
    </source>
</evidence>
<feature type="domain" description="Tyrosine-protein kinase ephrin type A/B receptor-like" evidence="5">
    <location>
        <begin position="491"/>
        <end position="535"/>
    </location>
</feature>
<evidence type="ECO:0000256" key="2">
    <source>
        <dbReference type="SAM" id="MobiDB-lite"/>
    </source>
</evidence>
<organism evidence="7 8">
    <name type="scientific">Symbiodinium necroappetens</name>
    <dbReference type="NCBI Taxonomy" id="1628268"/>
    <lineage>
        <taxon>Eukaryota</taxon>
        <taxon>Sar</taxon>
        <taxon>Alveolata</taxon>
        <taxon>Dinophyceae</taxon>
        <taxon>Suessiales</taxon>
        <taxon>Symbiodiniaceae</taxon>
        <taxon>Symbiodinium</taxon>
    </lineage>
</organism>
<dbReference type="Pfam" id="PF12849">
    <property type="entry name" value="PBP_like_2"/>
    <property type="match status" value="1"/>
</dbReference>
<feature type="region of interest" description="Disordered" evidence="2">
    <location>
        <begin position="1376"/>
        <end position="1426"/>
    </location>
</feature>
<dbReference type="SMART" id="SM01411">
    <property type="entry name" value="Ephrin_rec_like"/>
    <property type="match status" value="3"/>
</dbReference>
<name>A0A812W8W7_9DINO</name>
<dbReference type="SUPFAM" id="SSF57184">
    <property type="entry name" value="Growth factor receptor domain"/>
    <property type="match status" value="1"/>
</dbReference>
<keyword evidence="3" id="KW-0472">Membrane</keyword>
<dbReference type="InterPro" id="IPR011641">
    <property type="entry name" value="Tyr-kin_ephrin_A/B_rcpt-like"/>
</dbReference>
<evidence type="ECO:0000256" key="3">
    <source>
        <dbReference type="SAM" id="Phobius"/>
    </source>
</evidence>
<evidence type="ECO:0000259" key="6">
    <source>
        <dbReference type="Pfam" id="PF12849"/>
    </source>
</evidence>
<feature type="domain" description="PBP" evidence="6">
    <location>
        <begin position="15"/>
        <end position="346"/>
    </location>
</feature>
<dbReference type="Gene3D" id="2.10.50.10">
    <property type="entry name" value="Tumor Necrosis Factor Receptor, subunit A, domain 2"/>
    <property type="match status" value="2"/>
</dbReference>
<gene>
    <name evidence="7" type="primary">ephb4a</name>
    <name evidence="7" type="ORF">SNEC2469_LOCUS18942</name>
</gene>
<dbReference type="SUPFAM" id="SSF53850">
    <property type="entry name" value="Periplasmic binding protein-like II"/>
    <property type="match status" value="1"/>
</dbReference>
<accession>A0A812W8W7</accession>
<dbReference type="InterPro" id="IPR009030">
    <property type="entry name" value="Growth_fac_rcpt_cys_sf"/>
</dbReference>
<feature type="transmembrane region" description="Helical" evidence="3">
    <location>
        <begin position="713"/>
        <end position="734"/>
    </location>
</feature>
<dbReference type="PANTHER" id="PTHR30570">
    <property type="entry name" value="PERIPLASMIC PHOSPHATE BINDING COMPONENT OF PHOSPHATE ABC TRANSPORTER"/>
    <property type="match status" value="1"/>
</dbReference>
<reference evidence="7" key="1">
    <citation type="submission" date="2021-02" db="EMBL/GenBank/DDBJ databases">
        <authorList>
            <person name="Dougan E. K."/>
            <person name="Rhodes N."/>
            <person name="Thang M."/>
            <person name="Chan C."/>
        </authorList>
    </citation>
    <scope>NUCLEOTIDE SEQUENCE</scope>
</reference>
<dbReference type="EMBL" id="CAJNJA010032164">
    <property type="protein sequence ID" value="CAE7664365.1"/>
    <property type="molecule type" value="Genomic_DNA"/>
</dbReference>
<feature type="transmembrane region" description="Helical" evidence="3">
    <location>
        <begin position="909"/>
        <end position="925"/>
    </location>
</feature>
<proteinExistence type="predicted"/>
<comment type="caution">
    <text evidence="7">The sequence shown here is derived from an EMBL/GenBank/DDBJ whole genome shotgun (WGS) entry which is preliminary data.</text>
</comment>
<sequence length="1426" mass="155504">MASCFLLAFAAVVSATNAQETLRIAGSSTVYPVVNAWSQTAQMQALYNLIVEGGGSSTGARRLCVNRTDPTHVDIGDMSRNWRTSEALRLDDGYTLECLASKQRVTQIIVGVDGLGVVVAKNSAGHNCITDPTMGGLTLAQLRWMFTDMTDAQLAAAGLDMTSVLPNDDGDGIKEWSDLSPQCEETAINIYGPGSASGTHDFFAEVVLDGFEDTENFPTCDHTLNQDLEALTAQADIENFIQTQRPVNCYMESEIDEKILEWTLADHGGVAYFGFAYFAQNSATLTVARIAQDKVKGVRDTLDAKIEPSSYSITDGSYAVFRRSLYMNVDNEAWDRAQAFMQYGFTDAGQQSVSDVGYVAINANLRNQMEQRIAQKGNAQADYVPVAPEVCFNGTELFEEEYLNQFGNPKIRYSCNDCTPGYFKQLNTPTKCRKCQAGAVTSIAGQSACDFCLPGTFAEEGSTNCTACPKNSIAAAPGAGRCDACAAGYQTADLGSSACLRCGLGRYRTTSDSACLSCPPGLTTAFMAAEKLEDCVCEAGTYRNVFGTCEACPEGMTCAVGSDMANFYSGNTTSYSVDAPYPQVKAGFFTTYDDPLSVYKCLSEDICLGGDPETCEGGRVNLVCSTCPPGEEWRGGKCTACTGSSGPLFLFLGGLAGCLCVTFMHVMTNWPLVKGNKTVMTAVYFCGMAATVVLTFGVYGTLNAVWGPPMSSFIPSFGILSLDMDFLSFSCVLGRKSFTAEYVFKLLAFPVLLLVVVTGSFLLQHLPIVKRYASFNRPAILNTAGFLMSALFVSVSLMSLEGFRCKANPNGKAVLQAFGAMVCWEGGEHNTLLVLSVIAILCYPVTYLTLTGIASFGFGALSVKYGVRFTNAVRFMSGRMQPDCVMFGFWWNVRNFMISLAPVIASNNYGGQIILLLAIFVLWLIGQAKSQCWRFELLNLLDMIVSGVQIMMLCLFGLLADDSIDRTLVGWCIITIFVCVVLLLFAMASIKIVLHMRSKTHYDVFLTHHKAAAALSARHLKTLFNMCSTLNVFLDVDELDNLDNLSFAVKHTRKLLVMLTSDVLRRPWCAVEIGTAFLNKVPLGVVDINQDAVELSDKFIDDVTESFSPADIGIFAKSGITVQDLDQAYRYLATLPRTRFQLAIPLEQMQLDSTMAAAGHELAAWMKKPKVVPLDPEKLVFIVFNTRDDAQCSVALLLRHLFRQRRWNPRLFCPGRDMMQRSKDGSFKLQDPSAAMDFGDILPVPDKAVAVVLMSKGLPFDPVALGAAATIRRAGLGALTVLSQESFWKPDEEYFDLLRSGSVLQPADLQVVSQIVPGYSFSELADALAPLYKILAWAVSPEQNQNLLRQEFSIIEERASKELERRILKVEDRGSRASACFPPGATPQSSLVEAPASPAEQTLEESTVADVEEKVEEKPEVLSEEF</sequence>